<organism evidence="3 4">
    <name type="scientific">Bacillus infantis</name>
    <dbReference type="NCBI Taxonomy" id="324767"/>
    <lineage>
        <taxon>Bacteria</taxon>
        <taxon>Bacillati</taxon>
        <taxon>Bacillota</taxon>
        <taxon>Bacilli</taxon>
        <taxon>Bacillales</taxon>
        <taxon>Bacillaceae</taxon>
        <taxon>Bacillus</taxon>
    </lineage>
</organism>
<proteinExistence type="predicted"/>
<dbReference type="Gene3D" id="1.10.443.10">
    <property type="entry name" value="Intergrase catalytic core"/>
    <property type="match status" value="1"/>
</dbReference>
<comment type="caution">
    <text evidence="3">The sequence shown here is derived from an EMBL/GenBank/DDBJ whole genome shotgun (WGS) entry which is preliminary data.</text>
</comment>
<keyword evidence="1" id="KW-0233">DNA recombination</keyword>
<reference evidence="3 4" key="1">
    <citation type="submission" date="2019-08" db="EMBL/GenBank/DDBJ databases">
        <title>Bacillus genomes from the desert of Cuatro Cienegas, Coahuila.</title>
        <authorList>
            <person name="Olmedo-Alvarez G."/>
        </authorList>
    </citation>
    <scope>NUCLEOTIDE SEQUENCE [LARGE SCALE GENOMIC DNA]</scope>
    <source>
        <strain evidence="3 4">CH446_14T</strain>
    </source>
</reference>
<evidence type="ECO:0000259" key="2">
    <source>
        <dbReference type="PROSITE" id="PS51898"/>
    </source>
</evidence>
<dbReference type="EMBL" id="VTER01000015">
    <property type="protein sequence ID" value="TYS42962.1"/>
    <property type="molecule type" value="Genomic_DNA"/>
</dbReference>
<dbReference type="PANTHER" id="PTHR30349">
    <property type="entry name" value="PHAGE INTEGRASE-RELATED"/>
    <property type="match status" value="1"/>
</dbReference>
<feature type="domain" description="Tyr recombinase" evidence="2">
    <location>
        <begin position="1"/>
        <end position="181"/>
    </location>
</feature>
<evidence type="ECO:0000313" key="4">
    <source>
        <dbReference type="Proteomes" id="UP000322139"/>
    </source>
</evidence>
<dbReference type="GO" id="GO:0015074">
    <property type="term" value="P:DNA integration"/>
    <property type="evidence" value="ECO:0007669"/>
    <property type="project" value="InterPro"/>
</dbReference>
<dbReference type="GO" id="GO:0003677">
    <property type="term" value="F:DNA binding"/>
    <property type="evidence" value="ECO:0007669"/>
    <property type="project" value="InterPro"/>
</dbReference>
<dbReference type="PROSITE" id="PS51898">
    <property type="entry name" value="TYR_RECOMBINASE"/>
    <property type="match status" value="1"/>
</dbReference>
<sequence length="185" mass="20879">MKTVGAITDKQKILFMEEWLQTRSSRDYCLFLLGINTGIRINDLLHLQVKDAADENGNILSYLPASEACFPPIYFNLQVREALHTCIQENGLKWEDPLFKSRKSHNSITRVQAYRIINEAARAAGIEDPVGTHTLRKTFGYHAYTKGIAVSLIQKRLQQSSPSETYSYLGISPKNPPPVTLDVNL</sequence>
<dbReference type="InterPro" id="IPR002104">
    <property type="entry name" value="Integrase_catalytic"/>
</dbReference>
<dbReference type="InterPro" id="IPR013762">
    <property type="entry name" value="Integrase-like_cat_sf"/>
</dbReference>
<dbReference type="GO" id="GO:0006310">
    <property type="term" value="P:DNA recombination"/>
    <property type="evidence" value="ECO:0007669"/>
    <property type="project" value="UniProtKB-KW"/>
</dbReference>
<name>A0A5D4R028_9BACI</name>
<dbReference type="PANTHER" id="PTHR30349:SF82">
    <property type="entry name" value="INTEGRASE_RECOMBINASE YOEC-RELATED"/>
    <property type="match status" value="1"/>
</dbReference>
<protein>
    <submittedName>
        <fullName evidence="3">Tyrosine-type recombinase/integrase</fullName>
    </submittedName>
</protein>
<dbReference type="InterPro" id="IPR011010">
    <property type="entry name" value="DNA_brk_join_enz"/>
</dbReference>
<dbReference type="Proteomes" id="UP000322139">
    <property type="component" value="Unassembled WGS sequence"/>
</dbReference>
<evidence type="ECO:0000313" key="3">
    <source>
        <dbReference type="EMBL" id="TYS42962.1"/>
    </source>
</evidence>
<evidence type="ECO:0000256" key="1">
    <source>
        <dbReference type="ARBA" id="ARBA00023172"/>
    </source>
</evidence>
<dbReference type="InterPro" id="IPR050090">
    <property type="entry name" value="Tyrosine_recombinase_XerCD"/>
</dbReference>
<dbReference type="RefSeq" id="WP_148976853.1">
    <property type="nucleotide sequence ID" value="NZ_JBNILB010000020.1"/>
</dbReference>
<gene>
    <name evidence="3" type="ORF">FZD51_22870</name>
</gene>
<dbReference type="Pfam" id="PF00589">
    <property type="entry name" value="Phage_integrase"/>
    <property type="match status" value="1"/>
</dbReference>
<accession>A0A5D4R028</accession>
<dbReference type="AlphaFoldDB" id="A0A5D4R028"/>
<dbReference type="SUPFAM" id="SSF56349">
    <property type="entry name" value="DNA breaking-rejoining enzymes"/>
    <property type="match status" value="1"/>
</dbReference>